<comment type="caution">
    <text evidence="1">The sequence shown here is derived from an EMBL/GenBank/DDBJ whole genome shotgun (WGS) entry which is preliminary data.</text>
</comment>
<name>A0ABW6VQU0_9ACTN</name>
<proteinExistence type="predicted"/>
<accession>A0ABW6VQU0</accession>
<gene>
    <name evidence="1" type="ORF">ACFY3B_04815</name>
</gene>
<dbReference type="EMBL" id="JBIAZM010000002">
    <property type="protein sequence ID" value="MFF5198913.1"/>
    <property type="molecule type" value="Genomic_DNA"/>
</dbReference>
<evidence type="ECO:0000313" key="2">
    <source>
        <dbReference type="Proteomes" id="UP001602287"/>
    </source>
</evidence>
<dbReference type="Proteomes" id="UP001602287">
    <property type="component" value="Unassembled WGS sequence"/>
</dbReference>
<reference evidence="1 2" key="1">
    <citation type="submission" date="2024-10" db="EMBL/GenBank/DDBJ databases">
        <title>The Natural Products Discovery Center: Release of the First 8490 Sequenced Strains for Exploring Actinobacteria Biosynthetic Diversity.</title>
        <authorList>
            <person name="Kalkreuter E."/>
            <person name="Kautsar S.A."/>
            <person name="Yang D."/>
            <person name="Bader C.D."/>
            <person name="Teijaro C.N."/>
            <person name="Fluegel L."/>
            <person name="Davis C.M."/>
            <person name="Simpson J.R."/>
            <person name="Lauterbach L."/>
            <person name="Steele A.D."/>
            <person name="Gui C."/>
            <person name="Meng S."/>
            <person name="Li G."/>
            <person name="Viehrig K."/>
            <person name="Ye F."/>
            <person name="Su P."/>
            <person name="Kiefer A.F."/>
            <person name="Nichols A."/>
            <person name="Cepeda A.J."/>
            <person name="Yan W."/>
            <person name="Fan B."/>
            <person name="Jiang Y."/>
            <person name="Adhikari A."/>
            <person name="Zheng C.-J."/>
            <person name="Schuster L."/>
            <person name="Cowan T.M."/>
            <person name="Smanski M.J."/>
            <person name="Chevrette M.G."/>
            <person name="De Carvalho L.P.S."/>
            <person name="Shen B."/>
        </authorList>
    </citation>
    <scope>NUCLEOTIDE SEQUENCE [LARGE SCALE GENOMIC DNA]</scope>
    <source>
        <strain evidence="1 2">NPDC000140</strain>
    </source>
</reference>
<dbReference type="RefSeq" id="WP_387218178.1">
    <property type="nucleotide sequence ID" value="NZ_JBIAZM010000002.1"/>
</dbReference>
<keyword evidence="2" id="KW-1185">Reference proteome</keyword>
<sequence>MASTQARQLIDIDDHPFESDGELNVVGHRAPMSASFPMTAIG</sequence>
<organism evidence="1 2">
    <name type="scientific">Micromonospora parva</name>
    <dbReference type="NCBI Taxonomy" id="1464048"/>
    <lineage>
        <taxon>Bacteria</taxon>
        <taxon>Bacillati</taxon>
        <taxon>Actinomycetota</taxon>
        <taxon>Actinomycetes</taxon>
        <taxon>Micromonosporales</taxon>
        <taxon>Micromonosporaceae</taxon>
        <taxon>Micromonospora</taxon>
    </lineage>
</organism>
<evidence type="ECO:0000313" key="1">
    <source>
        <dbReference type="EMBL" id="MFF5198913.1"/>
    </source>
</evidence>
<protein>
    <submittedName>
        <fullName evidence="1">Uncharacterized protein</fullName>
    </submittedName>
</protein>